<dbReference type="Gene3D" id="1.20.1720.10">
    <property type="entry name" value="Multidrug resistance protein D"/>
    <property type="match status" value="1"/>
</dbReference>
<feature type="transmembrane region" description="Helical" evidence="6">
    <location>
        <begin position="113"/>
        <end position="134"/>
    </location>
</feature>
<keyword evidence="2" id="KW-0813">Transport</keyword>
<dbReference type="InterPro" id="IPR036259">
    <property type="entry name" value="MFS_trans_sf"/>
</dbReference>
<feature type="transmembrane region" description="Helical" evidence="6">
    <location>
        <begin position="21"/>
        <end position="46"/>
    </location>
</feature>
<evidence type="ECO:0000256" key="4">
    <source>
        <dbReference type="ARBA" id="ARBA00022989"/>
    </source>
</evidence>
<evidence type="ECO:0000256" key="3">
    <source>
        <dbReference type="ARBA" id="ARBA00022692"/>
    </source>
</evidence>
<keyword evidence="4 6" id="KW-1133">Transmembrane helix</keyword>
<feature type="transmembrane region" description="Helical" evidence="6">
    <location>
        <begin position="355"/>
        <end position="381"/>
    </location>
</feature>
<proteinExistence type="predicted"/>
<dbReference type="PANTHER" id="PTHR42718">
    <property type="entry name" value="MAJOR FACILITATOR SUPERFAMILY MULTIDRUG TRANSPORTER MFSC"/>
    <property type="match status" value="1"/>
</dbReference>
<feature type="transmembrane region" description="Helical" evidence="6">
    <location>
        <begin position="146"/>
        <end position="165"/>
    </location>
</feature>
<dbReference type="EMBL" id="JAAXKY010000016">
    <property type="protein sequence ID" value="NMH76957.1"/>
    <property type="molecule type" value="Genomic_DNA"/>
</dbReference>
<dbReference type="CDD" id="cd17321">
    <property type="entry name" value="MFS_MMR_MDR_like"/>
    <property type="match status" value="1"/>
</dbReference>
<evidence type="ECO:0000256" key="1">
    <source>
        <dbReference type="ARBA" id="ARBA00004651"/>
    </source>
</evidence>
<evidence type="ECO:0000256" key="2">
    <source>
        <dbReference type="ARBA" id="ARBA00022448"/>
    </source>
</evidence>
<reference evidence="8 9" key="1">
    <citation type="submission" date="2020-04" db="EMBL/GenBank/DDBJ databases">
        <authorList>
            <person name="Klaysubun C."/>
            <person name="Duangmal K."/>
            <person name="Lipun K."/>
        </authorList>
    </citation>
    <scope>NUCLEOTIDE SEQUENCE [LARGE SCALE GENOMIC DNA]</scope>
    <source>
        <strain evidence="8 9">JCM 11839</strain>
    </source>
</reference>
<evidence type="ECO:0000256" key="5">
    <source>
        <dbReference type="ARBA" id="ARBA00023136"/>
    </source>
</evidence>
<feature type="transmembrane region" description="Helical" evidence="6">
    <location>
        <begin position="296"/>
        <end position="318"/>
    </location>
</feature>
<evidence type="ECO:0000313" key="8">
    <source>
        <dbReference type="EMBL" id="NMH76957.1"/>
    </source>
</evidence>
<dbReference type="InterPro" id="IPR011701">
    <property type="entry name" value="MFS"/>
</dbReference>
<keyword evidence="5 6" id="KW-0472">Membrane</keyword>
<feature type="transmembrane region" description="Helical" evidence="6">
    <location>
        <begin position="230"/>
        <end position="246"/>
    </location>
</feature>
<feature type="transmembrane region" description="Helical" evidence="6">
    <location>
        <begin position="428"/>
        <end position="446"/>
    </location>
</feature>
<evidence type="ECO:0000256" key="6">
    <source>
        <dbReference type="SAM" id="Phobius"/>
    </source>
</evidence>
<feature type="transmembrane region" description="Helical" evidence="6">
    <location>
        <begin position="330"/>
        <end position="349"/>
    </location>
</feature>
<keyword evidence="9" id="KW-1185">Reference proteome</keyword>
<organism evidence="8 9">
    <name type="scientific">Pseudonocardia xinjiangensis</name>
    <dbReference type="NCBI Taxonomy" id="75289"/>
    <lineage>
        <taxon>Bacteria</taxon>
        <taxon>Bacillati</taxon>
        <taxon>Actinomycetota</taxon>
        <taxon>Actinomycetes</taxon>
        <taxon>Pseudonocardiales</taxon>
        <taxon>Pseudonocardiaceae</taxon>
        <taxon>Pseudonocardia</taxon>
    </lineage>
</organism>
<dbReference type="Pfam" id="PF07690">
    <property type="entry name" value="MFS_1"/>
    <property type="match status" value="1"/>
</dbReference>
<feature type="transmembrane region" description="Helical" evidence="6">
    <location>
        <begin position="177"/>
        <end position="194"/>
    </location>
</feature>
<comment type="subcellular location">
    <subcellularLocation>
        <location evidence="1">Cell membrane</location>
        <topology evidence="1">Multi-pass membrane protein</topology>
    </subcellularLocation>
</comment>
<dbReference type="InterPro" id="IPR020846">
    <property type="entry name" value="MFS_dom"/>
</dbReference>
<dbReference type="Proteomes" id="UP001296706">
    <property type="component" value="Unassembled WGS sequence"/>
</dbReference>
<protein>
    <submittedName>
        <fullName evidence="8">MFS transporter</fullName>
    </submittedName>
</protein>
<feature type="domain" description="Major facilitator superfamily (MFS) profile" evidence="7">
    <location>
        <begin position="22"/>
        <end position="451"/>
    </location>
</feature>
<dbReference type="RefSeq" id="WP_169395035.1">
    <property type="nucleotide sequence ID" value="NZ_BAAAJH010000013.1"/>
</dbReference>
<evidence type="ECO:0000313" key="9">
    <source>
        <dbReference type="Proteomes" id="UP001296706"/>
    </source>
</evidence>
<gene>
    <name evidence="8" type="ORF">HF577_07585</name>
</gene>
<feature type="transmembrane region" description="Helical" evidence="6">
    <location>
        <begin position="88"/>
        <end position="107"/>
    </location>
</feature>
<feature type="transmembrane region" description="Helical" evidence="6">
    <location>
        <begin position="58"/>
        <end position="76"/>
    </location>
</feature>
<feature type="transmembrane region" description="Helical" evidence="6">
    <location>
        <begin position="402"/>
        <end position="422"/>
    </location>
</feature>
<dbReference type="Gene3D" id="1.20.1250.20">
    <property type="entry name" value="MFS general substrate transporter like domains"/>
    <property type="match status" value="1"/>
</dbReference>
<dbReference type="PROSITE" id="PS50850">
    <property type="entry name" value="MFS"/>
    <property type="match status" value="1"/>
</dbReference>
<sequence>MTDVLADAADGAAAHRGSAGLTLAAAALGFFVLTLDTQVVTVAMPVIGTELNGGITSLQWVVSGYTLMLAALLLSAGSLSDRIGASRAFAVGLAAFTAASAACGVAPELGVLVAARFLQGAAGAVLLPASLALVRQAYPTAVARARAVAVWTSAGGAAMAAGPLVGGLLTTTLGWRAVFYVNLPIGLVGLLALIRSPRSLPRRAPFDLPGQLSATLALAAVTYAVIERSVVATAVFCVAAAAFVIVERRSTHPMIPPRLVRLPAVAVPAATGLALNFAFYGAVFLLALYFEQVHGLSALETGLMFLPMTALITVVNLLAGRLGTRCGPRLPMALGQVVLLGGVCGLLALREDTPLVVQAAVLLPFGIGGGLAVPALTAVLLESVDAGRAGLAAGLLNAGRQFGGALGVALFGSLAAGGAVVAGLHMGAIVGAAVLAVTTTATVVLVRPRTTMDPSDTR</sequence>
<feature type="transmembrane region" description="Helical" evidence="6">
    <location>
        <begin position="206"/>
        <end position="224"/>
    </location>
</feature>
<accession>A0ABX1RAA6</accession>
<feature type="transmembrane region" description="Helical" evidence="6">
    <location>
        <begin position="267"/>
        <end position="290"/>
    </location>
</feature>
<dbReference type="PANTHER" id="PTHR42718:SF9">
    <property type="entry name" value="MAJOR FACILITATOR SUPERFAMILY MULTIDRUG TRANSPORTER MFSC"/>
    <property type="match status" value="1"/>
</dbReference>
<comment type="caution">
    <text evidence="8">The sequence shown here is derived from an EMBL/GenBank/DDBJ whole genome shotgun (WGS) entry which is preliminary data.</text>
</comment>
<keyword evidence="3 6" id="KW-0812">Transmembrane</keyword>
<dbReference type="SUPFAM" id="SSF103473">
    <property type="entry name" value="MFS general substrate transporter"/>
    <property type="match status" value="1"/>
</dbReference>
<name>A0ABX1RAA6_9PSEU</name>
<evidence type="ECO:0000259" key="7">
    <source>
        <dbReference type="PROSITE" id="PS50850"/>
    </source>
</evidence>